<evidence type="ECO:0000313" key="2">
    <source>
        <dbReference type="EMBL" id="GGD44738.1"/>
    </source>
</evidence>
<organism evidence="2 3">
    <name type="scientific">Croceicoccus pelagius</name>
    <dbReference type="NCBI Taxonomy" id="1703341"/>
    <lineage>
        <taxon>Bacteria</taxon>
        <taxon>Pseudomonadati</taxon>
        <taxon>Pseudomonadota</taxon>
        <taxon>Alphaproteobacteria</taxon>
        <taxon>Sphingomonadales</taxon>
        <taxon>Erythrobacteraceae</taxon>
        <taxon>Croceicoccus</taxon>
    </lineage>
</organism>
<proteinExistence type="predicted"/>
<comment type="caution">
    <text evidence="2">The sequence shown here is derived from an EMBL/GenBank/DDBJ whole genome shotgun (WGS) entry which is preliminary data.</text>
</comment>
<dbReference type="AlphaFoldDB" id="A0A917DJF7"/>
<dbReference type="EMBL" id="BMIO01000005">
    <property type="protein sequence ID" value="GGD44738.1"/>
    <property type="molecule type" value="Genomic_DNA"/>
</dbReference>
<evidence type="ECO:0000313" key="3">
    <source>
        <dbReference type="Proteomes" id="UP000598997"/>
    </source>
</evidence>
<feature type="signal peptide" evidence="1">
    <location>
        <begin position="1"/>
        <end position="22"/>
    </location>
</feature>
<keyword evidence="1" id="KW-0732">Signal</keyword>
<name>A0A917DJF7_9SPHN</name>
<feature type="chain" id="PRO_5037872122" description="NIPSNAP domain-containing protein" evidence="1">
    <location>
        <begin position="23"/>
        <end position="144"/>
    </location>
</feature>
<dbReference type="Proteomes" id="UP000598997">
    <property type="component" value="Unassembled WGS sequence"/>
</dbReference>
<protein>
    <recommendedName>
        <fullName evidence="4">NIPSNAP domain-containing protein</fullName>
    </recommendedName>
</protein>
<dbReference type="RefSeq" id="WP_066761009.1">
    <property type="nucleotide sequence ID" value="NZ_BMIO01000005.1"/>
</dbReference>
<reference evidence="2 3" key="1">
    <citation type="journal article" date="2014" name="Int. J. Syst. Evol. Microbiol.">
        <title>Complete genome sequence of Corynebacterium casei LMG S-19264T (=DSM 44701T), isolated from a smear-ripened cheese.</title>
        <authorList>
            <consortium name="US DOE Joint Genome Institute (JGI-PGF)"/>
            <person name="Walter F."/>
            <person name="Albersmeier A."/>
            <person name="Kalinowski J."/>
            <person name="Ruckert C."/>
        </authorList>
    </citation>
    <scope>NUCLEOTIDE SEQUENCE [LARGE SCALE GENOMIC DNA]</scope>
    <source>
        <strain evidence="2 3">CGMCC 1.15358</strain>
    </source>
</reference>
<sequence>MKLMKTAILATVAFGLSVSAHAQVEVKEDPGRTSYRILYLKLEDGKWDRFEEIVKTYNEITVDAGQTPATIMHMNSGDWPIMVMIPMAGGMAEMDYDTSPSDAKWRNAGIKKLGSKDALQALDKEMGEIIANSTSELGHTHAPK</sequence>
<accession>A0A917DJF7</accession>
<keyword evidence="3" id="KW-1185">Reference proteome</keyword>
<evidence type="ECO:0000256" key="1">
    <source>
        <dbReference type="SAM" id="SignalP"/>
    </source>
</evidence>
<dbReference type="OrthoDB" id="1443062at2"/>
<evidence type="ECO:0008006" key="4">
    <source>
        <dbReference type="Google" id="ProtNLM"/>
    </source>
</evidence>
<gene>
    <name evidence="2" type="ORF">GCM10010989_18530</name>
</gene>